<dbReference type="EC" id="2.7.7.7" evidence="2"/>
<dbReference type="InterPro" id="IPR043502">
    <property type="entry name" value="DNA/RNA_pol_sf"/>
</dbReference>
<feature type="domain" description="DNA-directed DNA polymerase family B mitochondria/virus" evidence="9">
    <location>
        <begin position="68"/>
        <end position="250"/>
    </location>
</feature>
<accession>A0ABN8MFF6</accession>
<dbReference type="InterPro" id="IPR036397">
    <property type="entry name" value="RNaseH_sf"/>
</dbReference>
<comment type="catalytic activity">
    <reaction evidence="8">
        <text>DNA(n) + a 2'-deoxyribonucleoside 5'-triphosphate = DNA(n+1) + diphosphate</text>
        <dbReference type="Rhea" id="RHEA:22508"/>
        <dbReference type="Rhea" id="RHEA-COMP:17339"/>
        <dbReference type="Rhea" id="RHEA-COMP:17340"/>
        <dbReference type="ChEBI" id="CHEBI:33019"/>
        <dbReference type="ChEBI" id="CHEBI:61560"/>
        <dbReference type="ChEBI" id="CHEBI:173112"/>
        <dbReference type="EC" id="2.7.7.7"/>
    </reaction>
</comment>
<evidence type="ECO:0000256" key="3">
    <source>
        <dbReference type="ARBA" id="ARBA00022679"/>
    </source>
</evidence>
<dbReference type="SUPFAM" id="SSF53098">
    <property type="entry name" value="Ribonuclease H-like"/>
    <property type="match status" value="1"/>
</dbReference>
<organism evidence="10 11">
    <name type="scientific">Porites evermanni</name>
    <dbReference type="NCBI Taxonomy" id="104178"/>
    <lineage>
        <taxon>Eukaryota</taxon>
        <taxon>Metazoa</taxon>
        <taxon>Cnidaria</taxon>
        <taxon>Anthozoa</taxon>
        <taxon>Hexacorallia</taxon>
        <taxon>Scleractinia</taxon>
        <taxon>Fungiina</taxon>
        <taxon>Poritidae</taxon>
        <taxon>Porites</taxon>
    </lineage>
</organism>
<keyword evidence="11" id="KW-1185">Reference proteome</keyword>
<keyword evidence="5" id="KW-0235">DNA replication</keyword>
<evidence type="ECO:0000256" key="7">
    <source>
        <dbReference type="ARBA" id="ARBA00023125"/>
    </source>
</evidence>
<keyword evidence="7" id="KW-0238">DNA-binding</keyword>
<keyword evidence="6" id="KW-0239">DNA-directed DNA polymerase</keyword>
<gene>
    <name evidence="10" type="ORF">PEVE_00029977</name>
</gene>
<evidence type="ECO:0000256" key="4">
    <source>
        <dbReference type="ARBA" id="ARBA00022695"/>
    </source>
</evidence>
<proteinExistence type="inferred from homology"/>
<dbReference type="Gene3D" id="3.40.960.10">
    <property type="entry name" value="VSR Endonuclease"/>
    <property type="match status" value="1"/>
</dbReference>
<dbReference type="InterPro" id="IPR012337">
    <property type="entry name" value="RNaseH-like_sf"/>
</dbReference>
<evidence type="ECO:0000256" key="5">
    <source>
        <dbReference type="ARBA" id="ARBA00022705"/>
    </source>
</evidence>
<evidence type="ECO:0000313" key="11">
    <source>
        <dbReference type="Proteomes" id="UP001159427"/>
    </source>
</evidence>
<comment type="caution">
    <text evidence="10">The sequence shown here is derived from an EMBL/GenBank/DDBJ whole genome shotgun (WGS) entry which is preliminary data.</text>
</comment>
<keyword evidence="4" id="KW-0548">Nucleotidyltransferase</keyword>
<sequence length="446" mass="51458">MMEAENEGEMLEPMVCVMDFECTTDEMKEFEAVRVGWKYLGERDSYQEAGTAMDVLRDAKARTVEDGKERKVYVYAHNMRGFDSSFILHALYDLGYQIVKALSVGAKYLSFECGNLIFRDSLNFFNMVLEKLPATFNLTETHKGFFAYSWICEDKYGYVGLYPPAEDYHPERMSEKRRKQFYAWYKEKVESNAVFDFDKEVSAYLHSDVEVLAQSLEAFGQEMFELTGVNPVIECVTIASTANKVWRKNFLIRDLIALEPRNGWRQNQQNQSVEAYQWLEFENSKIGGGIQHVRNSLDGEARVLTLAQSYNVDGFHADSNTVYKYQGCIFHGCKRCFSLQRQKKKHCHPDRTVEEVYQATCLKTAILREAGYTVIEKWGCKFAKQKKTDPELQSFLKNFELVSPLEPRDAFFSGQTGATTLYAKAAEGEEILYVDFTSLYPSINKY</sequence>
<dbReference type="PANTHER" id="PTHR33568:SF3">
    <property type="entry name" value="DNA-DIRECTED DNA POLYMERASE"/>
    <property type="match status" value="1"/>
</dbReference>
<reference evidence="10 11" key="1">
    <citation type="submission" date="2022-05" db="EMBL/GenBank/DDBJ databases">
        <authorList>
            <consortium name="Genoscope - CEA"/>
            <person name="William W."/>
        </authorList>
    </citation>
    <scope>NUCLEOTIDE SEQUENCE [LARGE SCALE GENOMIC DNA]</scope>
</reference>
<evidence type="ECO:0000256" key="8">
    <source>
        <dbReference type="ARBA" id="ARBA00049244"/>
    </source>
</evidence>
<protein>
    <recommendedName>
        <fullName evidence="2">DNA-directed DNA polymerase</fullName>
        <ecNumber evidence="2">2.7.7.7</ecNumber>
    </recommendedName>
</protein>
<evidence type="ECO:0000256" key="2">
    <source>
        <dbReference type="ARBA" id="ARBA00012417"/>
    </source>
</evidence>
<evidence type="ECO:0000256" key="6">
    <source>
        <dbReference type="ARBA" id="ARBA00022932"/>
    </source>
</evidence>
<dbReference type="SUPFAM" id="SSF56672">
    <property type="entry name" value="DNA/RNA polymerases"/>
    <property type="match status" value="1"/>
</dbReference>
<dbReference type="Pfam" id="PF03175">
    <property type="entry name" value="DNA_pol_B_2"/>
    <property type="match status" value="1"/>
</dbReference>
<evidence type="ECO:0000313" key="10">
    <source>
        <dbReference type="EMBL" id="CAH3026795.1"/>
    </source>
</evidence>
<name>A0ABN8MFF6_9CNID</name>
<dbReference type="EMBL" id="CALNXI010000422">
    <property type="protein sequence ID" value="CAH3026795.1"/>
    <property type="molecule type" value="Genomic_DNA"/>
</dbReference>
<dbReference type="Proteomes" id="UP001159427">
    <property type="component" value="Unassembled WGS sequence"/>
</dbReference>
<evidence type="ECO:0000259" key="9">
    <source>
        <dbReference type="Pfam" id="PF03175"/>
    </source>
</evidence>
<dbReference type="PANTHER" id="PTHR33568">
    <property type="entry name" value="DNA POLYMERASE"/>
    <property type="match status" value="1"/>
</dbReference>
<keyword evidence="3" id="KW-0808">Transferase</keyword>
<dbReference type="Gene3D" id="3.30.420.10">
    <property type="entry name" value="Ribonuclease H-like superfamily/Ribonuclease H"/>
    <property type="match status" value="1"/>
</dbReference>
<evidence type="ECO:0000256" key="1">
    <source>
        <dbReference type="ARBA" id="ARBA00005755"/>
    </source>
</evidence>
<dbReference type="InterPro" id="IPR004868">
    <property type="entry name" value="DNA-dir_DNA_pol_B_mt/vir"/>
</dbReference>
<comment type="similarity">
    <text evidence="1">Belongs to the DNA polymerase type-B family.</text>
</comment>